<evidence type="ECO:0000313" key="1">
    <source>
        <dbReference type="EMBL" id="KAK3749378.1"/>
    </source>
</evidence>
<dbReference type="AlphaFoldDB" id="A0AAE0YLA2"/>
<dbReference type="Proteomes" id="UP001283361">
    <property type="component" value="Unassembled WGS sequence"/>
</dbReference>
<protein>
    <submittedName>
        <fullName evidence="1">Uncharacterized protein</fullName>
    </submittedName>
</protein>
<reference evidence="1" key="1">
    <citation type="journal article" date="2023" name="G3 (Bethesda)">
        <title>A reference genome for the long-term kleptoplast-retaining sea slug Elysia crispata morphotype clarki.</title>
        <authorList>
            <person name="Eastman K.E."/>
            <person name="Pendleton A.L."/>
            <person name="Shaikh M.A."/>
            <person name="Suttiyut T."/>
            <person name="Ogas R."/>
            <person name="Tomko P."/>
            <person name="Gavelis G."/>
            <person name="Widhalm J.R."/>
            <person name="Wisecaver J.H."/>
        </authorList>
    </citation>
    <scope>NUCLEOTIDE SEQUENCE</scope>
    <source>
        <strain evidence="1">ECLA1</strain>
    </source>
</reference>
<gene>
    <name evidence="1" type="ORF">RRG08_052162</name>
</gene>
<sequence>MTEYRRPCNPAESPPRCRLDGCAEGGLLRIGHVFNEFCPQNGGHMFEICFLTSKADDEAESDFDACLTWGSDNLNGSPVTTTVIWILVMERTNSESTCEV</sequence>
<keyword evidence="2" id="KW-1185">Reference proteome</keyword>
<comment type="caution">
    <text evidence="1">The sequence shown here is derived from an EMBL/GenBank/DDBJ whole genome shotgun (WGS) entry which is preliminary data.</text>
</comment>
<name>A0AAE0YLA2_9GAST</name>
<dbReference type="EMBL" id="JAWDGP010005941">
    <property type="protein sequence ID" value="KAK3749378.1"/>
    <property type="molecule type" value="Genomic_DNA"/>
</dbReference>
<organism evidence="1 2">
    <name type="scientific">Elysia crispata</name>
    <name type="common">lettuce slug</name>
    <dbReference type="NCBI Taxonomy" id="231223"/>
    <lineage>
        <taxon>Eukaryota</taxon>
        <taxon>Metazoa</taxon>
        <taxon>Spiralia</taxon>
        <taxon>Lophotrochozoa</taxon>
        <taxon>Mollusca</taxon>
        <taxon>Gastropoda</taxon>
        <taxon>Heterobranchia</taxon>
        <taxon>Euthyneura</taxon>
        <taxon>Panpulmonata</taxon>
        <taxon>Sacoglossa</taxon>
        <taxon>Placobranchoidea</taxon>
        <taxon>Plakobranchidae</taxon>
        <taxon>Elysia</taxon>
    </lineage>
</organism>
<proteinExistence type="predicted"/>
<evidence type="ECO:0000313" key="2">
    <source>
        <dbReference type="Proteomes" id="UP001283361"/>
    </source>
</evidence>
<accession>A0AAE0YLA2</accession>